<evidence type="ECO:0000313" key="2">
    <source>
        <dbReference type="Proteomes" id="UP000008556"/>
    </source>
</evidence>
<proteinExistence type="predicted"/>
<dbReference type="Proteomes" id="UP000008556">
    <property type="component" value="Chromosome"/>
</dbReference>
<dbReference type="KEGG" id="spq:SPAB_01331"/>
<protein>
    <submittedName>
        <fullName evidence="1">Uncharacterized protein</fullName>
    </submittedName>
</protein>
<sequence>MPDELIIKGYNQSNAYPKESHLINQMNKCCWMMMRFHTHSLK</sequence>
<dbReference type="EMBL" id="CP000886">
    <property type="protein sequence ID" value="ABX66740.1"/>
    <property type="molecule type" value="Genomic_DNA"/>
</dbReference>
<accession>A0A6C6YZM4</accession>
<name>A0A6C6YZM4_SALPB</name>
<organism evidence="1 2">
    <name type="scientific">Salmonella paratyphi B (strain ATCC BAA-1250 / SPB7)</name>
    <dbReference type="NCBI Taxonomy" id="1016998"/>
    <lineage>
        <taxon>Bacteria</taxon>
        <taxon>Pseudomonadati</taxon>
        <taxon>Pseudomonadota</taxon>
        <taxon>Gammaproteobacteria</taxon>
        <taxon>Enterobacterales</taxon>
        <taxon>Enterobacteriaceae</taxon>
        <taxon>Salmonella</taxon>
    </lineage>
</organism>
<gene>
    <name evidence="1" type="ordered locus">SPAB_01331</name>
</gene>
<evidence type="ECO:0000313" key="1">
    <source>
        <dbReference type="EMBL" id="ABX66740.1"/>
    </source>
</evidence>
<reference evidence="1 2" key="1">
    <citation type="submission" date="2007-11" db="EMBL/GenBank/DDBJ databases">
        <authorList>
            <consortium name="The Salmonella enterica serovar Paratyphi B Genome Sequencing Project"/>
            <person name="McClelland M."/>
            <person name="Sanderson E.K."/>
            <person name="Porwollik S."/>
            <person name="Spieth J."/>
            <person name="Clifton W.S."/>
            <person name="Fulton R."/>
            <person name="Cordes M."/>
            <person name="Wollam A."/>
            <person name="Shah N."/>
            <person name="Pepin K."/>
            <person name="Bhonagiri V."/>
            <person name="Nash W."/>
            <person name="Johnson M."/>
            <person name="Thiruvilangam P."/>
            <person name="Wilson R."/>
        </authorList>
    </citation>
    <scope>NUCLEOTIDE SEQUENCE [LARGE SCALE GENOMIC DNA]</scope>
    <source>
        <strain evidence="2">ATCC BAA-1250 / SPB7</strain>
    </source>
</reference>
<dbReference type="AlphaFoldDB" id="A0A6C6YZM4"/>